<comment type="function">
    <text evidence="7">Controls stomatal patterning.</text>
</comment>
<proteinExistence type="inferred from homology"/>
<dbReference type="GO" id="GO:0010052">
    <property type="term" value="P:guard cell differentiation"/>
    <property type="evidence" value="ECO:0007669"/>
    <property type="project" value="UniProtKB-UniRule"/>
</dbReference>
<keyword evidence="8" id="KW-1133">Transmembrane helix</keyword>
<evidence type="ECO:0000256" key="2">
    <source>
        <dbReference type="ARBA" id="ARBA00008127"/>
    </source>
</evidence>
<evidence type="ECO:0000313" key="9">
    <source>
        <dbReference type="EMBL" id="CAF2076788.1"/>
    </source>
</evidence>
<organism evidence="9">
    <name type="scientific">Brassica napus</name>
    <name type="common">Rape</name>
    <dbReference type="NCBI Taxonomy" id="3708"/>
    <lineage>
        <taxon>Eukaryota</taxon>
        <taxon>Viridiplantae</taxon>
        <taxon>Streptophyta</taxon>
        <taxon>Embryophyta</taxon>
        <taxon>Tracheophyta</taxon>
        <taxon>Spermatophyta</taxon>
        <taxon>Magnoliopsida</taxon>
        <taxon>eudicotyledons</taxon>
        <taxon>Gunneridae</taxon>
        <taxon>Pentapetalae</taxon>
        <taxon>rosids</taxon>
        <taxon>malvids</taxon>
        <taxon>Brassicales</taxon>
        <taxon>Brassicaceae</taxon>
        <taxon>Brassiceae</taxon>
        <taxon>Brassica</taxon>
    </lineage>
</organism>
<dbReference type="PANTHER" id="PTHR33109">
    <property type="entry name" value="EPIDERMAL PATTERNING FACTOR-LIKE PROTEIN 4"/>
    <property type="match status" value="1"/>
</dbReference>
<protein>
    <recommendedName>
        <fullName evidence="7">Epidermal patterning factor-like protein</fullName>
    </recommendedName>
</protein>
<dbReference type="EMBL" id="HG994365">
    <property type="protein sequence ID" value="CAF2076788.1"/>
    <property type="molecule type" value="Genomic_DNA"/>
</dbReference>
<keyword evidence="8" id="KW-0812">Transmembrane</keyword>
<keyword evidence="8" id="KW-0472">Membrane</keyword>
<keyword evidence="5" id="KW-0732">Signal</keyword>
<evidence type="ECO:0000256" key="1">
    <source>
        <dbReference type="ARBA" id="ARBA00004613"/>
    </source>
</evidence>
<name>A0A816RLI0_BRANA</name>
<dbReference type="GO" id="GO:0005576">
    <property type="term" value="C:extracellular region"/>
    <property type="evidence" value="ECO:0007669"/>
    <property type="project" value="UniProtKB-SubCell"/>
</dbReference>
<comment type="subcellular location">
    <subcellularLocation>
        <location evidence="1 7">Secreted</location>
    </subcellularLocation>
</comment>
<dbReference type="AlphaFoldDB" id="A0A816RLI0"/>
<accession>A0A816RLI0</accession>
<evidence type="ECO:0000256" key="7">
    <source>
        <dbReference type="RuleBase" id="RU367102"/>
    </source>
</evidence>
<feature type="transmembrane region" description="Helical" evidence="8">
    <location>
        <begin position="22"/>
        <end position="44"/>
    </location>
</feature>
<evidence type="ECO:0000256" key="8">
    <source>
        <dbReference type="SAM" id="Phobius"/>
    </source>
</evidence>
<reference evidence="9" key="1">
    <citation type="submission" date="2021-01" db="EMBL/GenBank/DDBJ databases">
        <authorList>
            <consortium name="Genoscope - CEA"/>
            <person name="William W."/>
        </authorList>
    </citation>
    <scope>NUCLEOTIDE SEQUENCE</scope>
</reference>
<evidence type="ECO:0000256" key="3">
    <source>
        <dbReference type="ARBA" id="ARBA00022473"/>
    </source>
</evidence>
<feature type="transmembrane region" description="Helical" evidence="8">
    <location>
        <begin position="74"/>
        <end position="92"/>
    </location>
</feature>
<keyword evidence="4 7" id="KW-0964">Secreted</keyword>
<gene>
    <name evidence="9" type="ORF">DARMORV10_C01P41410.1</name>
</gene>
<evidence type="ECO:0000256" key="6">
    <source>
        <dbReference type="ARBA" id="ARBA00023157"/>
    </source>
</evidence>
<dbReference type="Proteomes" id="UP001295469">
    <property type="component" value="Chromosome C01"/>
</dbReference>
<keyword evidence="6" id="KW-1015">Disulfide bond</keyword>
<dbReference type="Pfam" id="PF17181">
    <property type="entry name" value="EPF"/>
    <property type="match status" value="1"/>
</dbReference>
<dbReference type="InterPro" id="IPR039455">
    <property type="entry name" value="EPFL"/>
</dbReference>
<evidence type="ECO:0000256" key="4">
    <source>
        <dbReference type="ARBA" id="ARBA00022525"/>
    </source>
</evidence>
<keyword evidence="3 7" id="KW-0217">Developmental protein</keyword>
<comment type="similarity">
    <text evidence="2 7">Belongs to the plant cysteine rich small secretory peptide family. Epidermal patterning factor subfamily.</text>
</comment>
<sequence>MWLSNALNNWETNDIMIDEEGLITSVFSFAIFIHHSFTCLFEFGPIYSKLLNPKTYHHRFWLMGVVFRCSHRRFISTVVVFTLLFISFSYSATASPYQDLRGGLVESRKEAGGSGLPGRIVDQKRLGGPGSAPPICRSKCGKCEPCKAVHVPIQPGLIAPLEYYPEAWRCKCGNKISMP</sequence>
<evidence type="ECO:0000256" key="5">
    <source>
        <dbReference type="ARBA" id="ARBA00022729"/>
    </source>
</evidence>
<dbReference type="PANTHER" id="PTHR33109:SF67">
    <property type="entry name" value="EPIDERMAL PATTERNING FACTOR-LIKE PROTEIN"/>
    <property type="match status" value="1"/>
</dbReference>